<dbReference type="RefSeq" id="WP_380603666.1">
    <property type="nucleotide sequence ID" value="NZ_JBHSDU010000015.1"/>
</dbReference>
<evidence type="ECO:0000313" key="2">
    <source>
        <dbReference type="EMBL" id="MFC4313390.1"/>
    </source>
</evidence>
<protein>
    <submittedName>
        <fullName evidence="2">Polysaccharide biosynthesis PFTS motif protein</fullName>
    </submittedName>
</protein>
<proteinExistence type="predicted"/>
<gene>
    <name evidence="2" type="ORF">ACFPN2_30215</name>
</gene>
<keyword evidence="3" id="KW-1185">Reference proteome</keyword>
<accession>A0ABV8T230</accession>
<reference evidence="3" key="1">
    <citation type="journal article" date="2019" name="Int. J. Syst. Evol. Microbiol.">
        <title>The Global Catalogue of Microorganisms (GCM) 10K type strain sequencing project: providing services to taxonomists for standard genome sequencing and annotation.</title>
        <authorList>
            <consortium name="The Broad Institute Genomics Platform"/>
            <consortium name="The Broad Institute Genome Sequencing Center for Infectious Disease"/>
            <person name="Wu L."/>
            <person name="Ma J."/>
        </authorList>
    </citation>
    <scope>NUCLEOTIDE SEQUENCE [LARGE SCALE GENOMIC DNA]</scope>
    <source>
        <strain evidence="3">CGMCC 1.10759</strain>
    </source>
</reference>
<dbReference type="InterPro" id="IPR030932">
    <property type="entry name" value="PFTS_polysacc"/>
</dbReference>
<comment type="caution">
    <text evidence="2">The sequence shown here is derived from an EMBL/GenBank/DDBJ whole genome shotgun (WGS) entry which is preliminary data.</text>
</comment>
<keyword evidence="1" id="KW-0812">Transmembrane</keyword>
<name>A0ABV8T230_9GAMM</name>
<sequence length="529" mass="58716">MMRGYRYLKEHGQLARVPELNRALTNTPLSIQRNVTAKIIFGAGLPQVELIVRQFLLTRIAGVALNRALLLSLGQPGSRVVHPLPPEWRRVLTAHGFVLAPVLSALTWQGWIALYFFAGVVRFLKGLLDTVAGSKAPNYRELGRYAYFDTLSEIALPKPCRDGRSHDIITWYARSSLRPQALDSLCHGVKGAADRAVDGLSVRSIPSVIPPLIGGRALGRYLWWGLRAVTLAAFDVFRGRWWHAALLGEASYAAAVRANDGVALASVYLFHNSGWIFRPLWTYEAEKCGARVDFYFYSTNCEPFKRPTGYPDIGYGWEAMNWPRYLVWGPGQAEFVRRAVGPEANVTIVGPIWFNTSAIELPPLPSNSVAVFDVQPVRDSYYRTLVPQESFHVPAVANRFLQDIHATVVACGGVMVFKRKRNIGSRAHPGYRHYVRSMDALTNLVIIDPETAAPRLIESCAVTISMPFTSTALIARDAGKPSCYYDSSGIVQADDRAAHGIPIIHGRAELESWLRQQFAMSAPVVRSAE</sequence>
<dbReference type="NCBIfam" id="TIGR04417">
    <property type="entry name" value="PFTS_polysacc"/>
    <property type="match status" value="1"/>
</dbReference>
<evidence type="ECO:0000313" key="3">
    <source>
        <dbReference type="Proteomes" id="UP001595904"/>
    </source>
</evidence>
<organism evidence="2 3">
    <name type="scientific">Steroidobacter flavus</name>
    <dbReference type="NCBI Taxonomy" id="1842136"/>
    <lineage>
        <taxon>Bacteria</taxon>
        <taxon>Pseudomonadati</taxon>
        <taxon>Pseudomonadota</taxon>
        <taxon>Gammaproteobacteria</taxon>
        <taxon>Steroidobacterales</taxon>
        <taxon>Steroidobacteraceae</taxon>
        <taxon>Steroidobacter</taxon>
    </lineage>
</organism>
<dbReference type="Proteomes" id="UP001595904">
    <property type="component" value="Unassembled WGS sequence"/>
</dbReference>
<keyword evidence="1" id="KW-1133">Transmembrane helix</keyword>
<evidence type="ECO:0000256" key="1">
    <source>
        <dbReference type="SAM" id="Phobius"/>
    </source>
</evidence>
<feature type="transmembrane region" description="Helical" evidence="1">
    <location>
        <begin position="94"/>
        <end position="118"/>
    </location>
</feature>
<keyword evidence="1" id="KW-0472">Membrane</keyword>
<dbReference type="EMBL" id="JBHSDU010000015">
    <property type="protein sequence ID" value="MFC4313390.1"/>
    <property type="molecule type" value="Genomic_DNA"/>
</dbReference>